<dbReference type="EMBL" id="FR824051">
    <property type="protein sequence ID" value="CCA14797.1"/>
    <property type="molecule type" value="Genomic_DNA"/>
</dbReference>
<reference evidence="1" key="1">
    <citation type="journal article" date="2011" name="PLoS Biol.">
        <title>Gene gain and loss during evolution of obligate parasitism in the white rust pathogen of Arabidopsis thaliana.</title>
        <authorList>
            <person name="Kemen E."/>
            <person name="Gardiner A."/>
            <person name="Schultz-Larsen T."/>
            <person name="Kemen A.C."/>
            <person name="Balmuth A.L."/>
            <person name="Robert-Seilaniantz A."/>
            <person name="Bailey K."/>
            <person name="Holub E."/>
            <person name="Studholme D.J."/>
            <person name="Maclean D."/>
            <person name="Jones J.D."/>
        </authorList>
    </citation>
    <scope>NUCLEOTIDE SEQUENCE</scope>
</reference>
<reference evidence="1" key="2">
    <citation type="submission" date="2011-02" db="EMBL/GenBank/DDBJ databases">
        <authorList>
            <person name="MacLean D."/>
        </authorList>
    </citation>
    <scope>NUCLEOTIDE SEQUENCE</scope>
</reference>
<evidence type="ECO:0000313" key="1">
    <source>
        <dbReference type="EMBL" id="CCA14797.1"/>
    </source>
</evidence>
<protein>
    <submittedName>
        <fullName evidence="1">AlNc14C6G848 protein</fullName>
    </submittedName>
</protein>
<sequence>MTQFNCHPSISISFLTIEVVAQDEENSAFGYAYHITIINPLTKQKLDSAKVVFRSQTSSNKKSTGGQIALYSPTEPVILDHCSRFVSAYHLAWEPCNMP</sequence>
<dbReference type="AlphaFoldDB" id="F0W172"/>
<gene>
    <name evidence="1" type="primary">AlNc14C6G848</name>
    <name evidence="1" type="ORF">ALNC14_009400</name>
</gene>
<name>F0W172_9STRA</name>
<accession>F0W172</accession>
<organism evidence="1">
    <name type="scientific">Albugo laibachii Nc14</name>
    <dbReference type="NCBI Taxonomy" id="890382"/>
    <lineage>
        <taxon>Eukaryota</taxon>
        <taxon>Sar</taxon>
        <taxon>Stramenopiles</taxon>
        <taxon>Oomycota</taxon>
        <taxon>Peronosporomycetes</taxon>
        <taxon>Albuginales</taxon>
        <taxon>Albuginaceae</taxon>
        <taxon>Albugo</taxon>
    </lineage>
</organism>
<dbReference type="HOGENOM" id="CLU_2325054_0_0_1"/>
<proteinExistence type="predicted"/>